<dbReference type="Proteomes" id="UP000311382">
    <property type="component" value="Unassembled WGS sequence"/>
</dbReference>
<comment type="caution">
    <text evidence="2">The sequence shown here is derived from an EMBL/GenBank/DDBJ whole genome shotgun (WGS) entry which is preliminary data.</text>
</comment>
<dbReference type="GO" id="GO:0003887">
    <property type="term" value="F:DNA-directed DNA polymerase activity"/>
    <property type="evidence" value="ECO:0007669"/>
    <property type="project" value="TreeGrafter"/>
</dbReference>
<feature type="compositionally biased region" description="Low complexity" evidence="1">
    <location>
        <begin position="1"/>
        <end position="20"/>
    </location>
</feature>
<feature type="compositionally biased region" description="Basic and acidic residues" evidence="1">
    <location>
        <begin position="135"/>
        <end position="148"/>
    </location>
</feature>
<evidence type="ECO:0000313" key="2">
    <source>
        <dbReference type="EMBL" id="TNY22468.1"/>
    </source>
</evidence>
<sequence length="155" mass="16628">MPPRTKSSTSKTSSSAKSASLGFGSTKKGVASSAAKGGSKGSLARQDSGTNPAGAAKGEDKLKPSSISGLYPGLYKKAQRLMGKPIHADDMDDIEIILRVFDAEEEYGPCSRISRLERFERAEKLGLNPDPEIGEILRSDEAKQRKSYSESTFQI</sequence>
<feature type="compositionally biased region" description="Low complexity" evidence="1">
    <location>
        <begin position="27"/>
        <end position="44"/>
    </location>
</feature>
<dbReference type="GO" id="GO:0043625">
    <property type="term" value="C:delta DNA polymerase complex"/>
    <property type="evidence" value="ECO:0007669"/>
    <property type="project" value="TreeGrafter"/>
</dbReference>
<protein>
    <submittedName>
        <fullName evidence="2">DNA polymerase delta, subunit 4-domain-containing protein</fullName>
    </submittedName>
</protein>
<dbReference type="Pfam" id="PF04081">
    <property type="entry name" value="DNA_pol_delta_4"/>
    <property type="match status" value="1"/>
</dbReference>
<feature type="region of interest" description="Disordered" evidence="1">
    <location>
        <begin position="1"/>
        <end position="67"/>
    </location>
</feature>
<dbReference type="PANTHER" id="PTHR14303">
    <property type="entry name" value="DNA POLYMERASE DELTA SUBUNIT 4"/>
    <property type="match status" value="1"/>
</dbReference>
<proteinExistence type="predicted"/>
<evidence type="ECO:0000313" key="3">
    <source>
        <dbReference type="Proteomes" id="UP000311382"/>
    </source>
</evidence>
<keyword evidence="3" id="KW-1185">Reference proteome</keyword>
<dbReference type="PANTHER" id="PTHR14303:SF0">
    <property type="entry name" value="DNA POLYMERASE DELTA SUBUNIT 4"/>
    <property type="match status" value="1"/>
</dbReference>
<dbReference type="OrthoDB" id="337486at2759"/>
<dbReference type="InterPro" id="IPR007218">
    <property type="entry name" value="DNA_pol_delta_4"/>
</dbReference>
<reference evidence="2 3" key="1">
    <citation type="submission" date="2019-03" db="EMBL/GenBank/DDBJ databases">
        <title>Rhodosporidium diobovatum UCD-FST 08-225 genome sequencing, assembly, and annotation.</title>
        <authorList>
            <person name="Fakankun I.U."/>
            <person name="Fristensky B."/>
            <person name="Levin D.B."/>
        </authorList>
    </citation>
    <scope>NUCLEOTIDE SEQUENCE [LARGE SCALE GENOMIC DNA]</scope>
    <source>
        <strain evidence="2 3">UCD-FST 08-225</strain>
    </source>
</reference>
<organism evidence="2 3">
    <name type="scientific">Rhodotorula diobovata</name>
    <dbReference type="NCBI Taxonomy" id="5288"/>
    <lineage>
        <taxon>Eukaryota</taxon>
        <taxon>Fungi</taxon>
        <taxon>Dikarya</taxon>
        <taxon>Basidiomycota</taxon>
        <taxon>Pucciniomycotina</taxon>
        <taxon>Microbotryomycetes</taxon>
        <taxon>Sporidiobolales</taxon>
        <taxon>Sporidiobolaceae</taxon>
        <taxon>Rhodotorula</taxon>
    </lineage>
</organism>
<feature type="region of interest" description="Disordered" evidence="1">
    <location>
        <begin position="129"/>
        <end position="155"/>
    </location>
</feature>
<accession>A0A5C5G050</accession>
<dbReference type="EMBL" id="SOZI01000025">
    <property type="protein sequence ID" value="TNY22468.1"/>
    <property type="molecule type" value="Genomic_DNA"/>
</dbReference>
<name>A0A5C5G050_9BASI</name>
<dbReference type="AlphaFoldDB" id="A0A5C5G050"/>
<dbReference type="STRING" id="5288.A0A5C5G050"/>
<evidence type="ECO:0000256" key="1">
    <source>
        <dbReference type="SAM" id="MobiDB-lite"/>
    </source>
</evidence>
<dbReference type="GO" id="GO:0006261">
    <property type="term" value="P:DNA-templated DNA replication"/>
    <property type="evidence" value="ECO:0007669"/>
    <property type="project" value="TreeGrafter"/>
</dbReference>
<dbReference type="GO" id="GO:0000731">
    <property type="term" value="P:DNA synthesis involved in DNA repair"/>
    <property type="evidence" value="ECO:0007669"/>
    <property type="project" value="InterPro"/>
</dbReference>
<gene>
    <name evidence="2" type="ORF">DMC30DRAFT_145607</name>
</gene>